<keyword evidence="2" id="KW-1185">Reference proteome</keyword>
<accession>A0ABV0SI75</accession>
<dbReference type="EMBL" id="JAHRIN010080180">
    <property type="protein sequence ID" value="MEQ2219627.1"/>
    <property type="molecule type" value="Genomic_DNA"/>
</dbReference>
<evidence type="ECO:0000313" key="1">
    <source>
        <dbReference type="EMBL" id="MEQ2219627.1"/>
    </source>
</evidence>
<name>A0ABV0SI75_9TELE</name>
<organism evidence="1 2">
    <name type="scientific">Xenoophorus captivus</name>
    <dbReference type="NCBI Taxonomy" id="1517983"/>
    <lineage>
        <taxon>Eukaryota</taxon>
        <taxon>Metazoa</taxon>
        <taxon>Chordata</taxon>
        <taxon>Craniata</taxon>
        <taxon>Vertebrata</taxon>
        <taxon>Euteleostomi</taxon>
        <taxon>Actinopterygii</taxon>
        <taxon>Neopterygii</taxon>
        <taxon>Teleostei</taxon>
        <taxon>Neoteleostei</taxon>
        <taxon>Acanthomorphata</taxon>
        <taxon>Ovalentaria</taxon>
        <taxon>Atherinomorphae</taxon>
        <taxon>Cyprinodontiformes</taxon>
        <taxon>Goodeidae</taxon>
        <taxon>Xenoophorus</taxon>
    </lineage>
</organism>
<reference evidence="1 2" key="1">
    <citation type="submission" date="2021-06" db="EMBL/GenBank/DDBJ databases">
        <authorList>
            <person name="Palmer J.M."/>
        </authorList>
    </citation>
    <scope>NUCLEOTIDE SEQUENCE [LARGE SCALE GENOMIC DNA]</scope>
    <source>
        <strain evidence="1 2">XC_2019</strain>
        <tissue evidence="1">Muscle</tissue>
    </source>
</reference>
<protein>
    <submittedName>
        <fullName evidence="1">Uncharacterized protein</fullName>
    </submittedName>
</protein>
<evidence type="ECO:0000313" key="2">
    <source>
        <dbReference type="Proteomes" id="UP001434883"/>
    </source>
</evidence>
<comment type="caution">
    <text evidence="1">The sequence shown here is derived from an EMBL/GenBank/DDBJ whole genome shotgun (WGS) entry which is preliminary data.</text>
</comment>
<sequence length="215" mass="23990">MSFGASYRKERALRDICGSSDPRTAGGGMRVTFSLAGPIEMHWPCSSYPLCVHRLWFSTPPNSGTLCPIGAKLDGPHPPLGTCEPAKAELCGAVPFLTGWWRSNGGECISCHSRRHPEDFRGRRKKGRGVEVRVQYPLIRCFTQRPRTSERKEFVWIRGPVPGTTADPRPRFLPPGTPFPLCLFNLPQQFFVSPGVTLWHTRGLARLPCYVGRLS</sequence>
<gene>
    <name evidence="1" type="ORF">XENOCAPTIV_020983</name>
</gene>
<proteinExistence type="predicted"/>
<dbReference type="Proteomes" id="UP001434883">
    <property type="component" value="Unassembled WGS sequence"/>
</dbReference>